<evidence type="ECO:0000313" key="2">
    <source>
        <dbReference type="EMBL" id="GLI92257.1"/>
    </source>
</evidence>
<gene>
    <name evidence="2" type="ORF">LMG27198_12490</name>
</gene>
<keyword evidence="3" id="KW-1185">Reference proteome</keyword>
<reference evidence="2" key="1">
    <citation type="journal article" date="2023" name="Int. J. Syst. Evol. Microbiol.">
        <title>Methylocystis iwaonis sp. nov., a type II methane-oxidizing bacterium from surface soil of a rice paddy field in Japan, and emended description of the genus Methylocystis (ex Whittenbury et al. 1970) Bowman et al. 1993.</title>
        <authorList>
            <person name="Kaise H."/>
            <person name="Sawadogo J.B."/>
            <person name="Alam M.S."/>
            <person name="Ueno C."/>
            <person name="Dianou D."/>
            <person name="Shinjo R."/>
            <person name="Asakawa S."/>
        </authorList>
    </citation>
    <scope>NUCLEOTIDE SEQUENCE</scope>
    <source>
        <strain evidence="2">LMG27198</strain>
    </source>
</reference>
<dbReference type="Proteomes" id="UP001144323">
    <property type="component" value="Unassembled WGS sequence"/>
</dbReference>
<evidence type="ECO:0000256" key="1">
    <source>
        <dbReference type="SAM" id="MobiDB-lite"/>
    </source>
</evidence>
<accession>A0A9W6LRA8</accession>
<name>A0A9W6LRA8_9HYPH</name>
<feature type="region of interest" description="Disordered" evidence="1">
    <location>
        <begin position="61"/>
        <end position="81"/>
    </location>
</feature>
<dbReference type="EMBL" id="BSEC01000001">
    <property type="protein sequence ID" value="GLI92257.1"/>
    <property type="molecule type" value="Genomic_DNA"/>
</dbReference>
<evidence type="ECO:0000313" key="3">
    <source>
        <dbReference type="Proteomes" id="UP001144323"/>
    </source>
</evidence>
<dbReference type="AlphaFoldDB" id="A0A9W6LRA8"/>
<feature type="compositionally biased region" description="Basic and acidic residues" evidence="1">
    <location>
        <begin position="61"/>
        <end position="71"/>
    </location>
</feature>
<protein>
    <submittedName>
        <fullName evidence="2">Uncharacterized protein</fullName>
    </submittedName>
</protein>
<proteinExistence type="predicted"/>
<sequence>MRLPYLRIAVIGLVTLGVTDAVFARKALRKAAPVIVTENSDPGLFEMIGSVMSLSTKEAETFQHRPPRQESNRYLNVKPESVRTQRASASLDGGGFTTPYGFPQARRRDDEIGFYKDNYVTYSNSPLSGYYGWYGQISP</sequence>
<organism evidence="2 3">
    <name type="scientific">Methylocystis echinoides</name>
    <dbReference type="NCBI Taxonomy" id="29468"/>
    <lineage>
        <taxon>Bacteria</taxon>
        <taxon>Pseudomonadati</taxon>
        <taxon>Pseudomonadota</taxon>
        <taxon>Alphaproteobacteria</taxon>
        <taxon>Hyphomicrobiales</taxon>
        <taxon>Methylocystaceae</taxon>
        <taxon>Methylocystis</taxon>
    </lineage>
</organism>
<comment type="caution">
    <text evidence="2">The sequence shown here is derived from an EMBL/GenBank/DDBJ whole genome shotgun (WGS) entry which is preliminary data.</text>
</comment>